<evidence type="ECO:0000256" key="4">
    <source>
        <dbReference type="ARBA" id="ARBA00023172"/>
    </source>
</evidence>
<protein>
    <submittedName>
        <fullName evidence="6">Recombinase XerC</fullName>
    </submittedName>
</protein>
<evidence type="ECO:0000256" key="1">
    <source>
        <dbReference type="ARBA" id="ARBA00008857"/>
    </source>
</evidence>
<keyword evidence="4" id="KW-0233">DNA recombination</keyword>
<evidence type="ECO:0000256" key="3">
    <source>
        <dbReference type="ARBA" id="ARBA00023125"/>
    </source>
</evidence>
<dbReference type="Pfam" id="PF00589">
    <property type="entry name" value="Phage_integrase"/>
    <property type="match status" value="1"/>
</dbReference>
<dbReference type="GO" id="GO:0006310">
    <property type="term" value="P:DNA recombination"/>
    <property type="evidence" value="ECO:0007669"/>
    <property type="project" value="UniProtKB-KW"/>
</dbReference>
<dbReference type="PANTHER" id="PTHR30349">
    <property type="entry name" value="PHAGE INTEGRASE-RELATED"/>
    <property type="match status" value="1"/>
</dbReference>
<comment type="similarity">
    <text evidence="1">Belongs to the 'phage' integrase family.</text>
</comment>
<dbReference type="GO" id="GO:0015074">
    <property type="term" value="P:DNA integration"/>
    <property type="evidence" value="ECO:0007669"/>
    <property type="project" value="UniProtKB-KW"/>
</dbReference>
<evidence type="ECO:0000313" key="6">
    <source>
        <dbReference type="EMBL" id="HAE94573.1"/>
    </source>
</evidence>
<reference evidence="6 7" key="1">
    <citation type="journal article" date="2018" name="Nat. Biotechnol.">
        <title>A standardized bacterial taxonomy based on genome phylogeny substantially revises the tree of life.</title>
        <authorList>
            <person name="Parks D.H."/>
            <person name="Chuvochina M."/>
            <person name="Waite D.W."/>
            <person name="Rinke C."/>
            <person name="Skarshewski A."/>
            <person name="Chaumeil P.A."/>
            <person name="Hugenholtz P."/>
        </authorList>
    </citation>
    <scope>NUCLEOTIDE SEQUENCE [LARGE SCALE GENOMIC DNA]</scope>
    <source>
        <strain evidence="6">UBA8557</strain>
    </source>
</reference>
<dbReference type="InterPro" id="IPR011010">
    <property type="entry name" value="DNA_brk_join_enz"/>
</dbReference>
<dbReference type="InterPro" id="IPR013762">
    <property type="entry name" value="Integrase-like_cat_sf"/>
</dbReference>
<evidence type="ECO:0000259" key="5">
    <source>
        <dbReference type="PROSITE" id="PS51898"/>
    </source>
</evidence>
<dbReference type="InterPro" id="IPR010998">
    <property type="entry name" value="Integrase_recombinase_N"/>
</dbReference>
<dbReference type="PROSITE" id="PS51898">
    <property type="entry name" value="TYR_RECOMBINASE"/>
    <property type="match status" value="1"/>
</dbReference>
<name>A0A3B9L229_9PROT</name>
<proteinExistence type="inferred from homology"/>
<dbReference type="CDD" id="cd00397">
    <property type="entry name" value="DNA_BRE_C"/>
    <property type="match status" value="1"/>
</dbReference>
<organism evidence="6 7">
    <name type="scientific">Hyphomonas atlantica</name>
    <dbReference type="NCBI Taxonomy" id="1280948"/>
    <lineage>
        <taxon>Bacteria</taxon>
        <taxon>Pseudomonadati</taxon>
        <taxon>Pseudomonadota</taxon>
        <taxon>Alphaproteobacteria</taxon>
        <taxon>Hyphomonadales</taxon>
        <taxon>Hyphomonadaceae</taxon>
        <taxon>Hyphomonas</taxon>
    </lineage>
</organism>
<keyword evidence="2" id="KW-0229">DNA integration</keyword>
<dbReference type="PANTHER" id="PTHR30349:SF41">
    <property type="entry name" value="INTEGRASE_RECOMBINASE PROTEIN MJ0367-RELATED"/>
    <property type="match status" value="1"/>
</dbReference>
<dbReference type="SUPFAM" id="SSF56349">
    <property type="entry name" value="DNA breaking-rejoining enzymes"/>
    <property type="match status" value="1"/>
</dbReference>
<evidence type="ECO:0000313" key="7">
    <source>
        <dbReference type="Proteomes" id="UP000259173"/>
    </source>
</evidence>
<accession>A0A3B9L229</accession>
<dbReference type="AlphaFoldDB" id="A0A3B9L229"/>
<feature type="domain" description="Tyr recombinase" evidence="5">
    <location>
        <begin position="103"/>
        <end position="312"/>
    </location>
</feature>
<dbReference type="InterPro" id="IPR002104">
    <property type="entry name" value="Integrase_catalytic"/>
</dbReference>
<evidence type="ECO:0000256" key="2">
    <source>
        <dbReference type="ARBA" id="ARBA00022908"/>
    </source>
</evidence>
<keyword evidence="3" id="KW-0238">DNA-binding</keyword>
<dbReference type="Gene3D" id="1.10.150.130">
    <property type="match status" value="1"/>
</dbReference>
<dbReference type="GO" id="GO:0003677">
    <property type="term" value="F:DNA binding"/>
    <property type="evidence" value="ECO:0007669"/>
    <property type="project" value="UniProtKB-KW"/>
</dbReference>
<comment type="caution">
    <text evidence="6">The sequence shown here is derived from an EMBL/GenBank/DDBJ whole genome shotgun (WGS) entry which is preliminary data.</text>
</comment>
<dbReference type="Gene3D" id="1.10.443.10">
    <property type="entry name" value="Intergrase catalytic core"/>
    <property type="match status" value="1"/>
</dbReference>
<sequence length="339" mass="38349">MTPATADQVAAAISAFEKSTNGKDFAAFHIEQPQKFQRDLKAAINARTGKPLAKSTIRSRLMAVKSFFKWLADQQGYKSRITHSDCEYFNVTANDRRIATAERKQNVPSIEQIHHVIAAAPQVTAIQKRDRALIAFTFLTGMRDAAIASLPLGKVTPERREVFQDAREVKTKNAKTMTTYFFPVGGDAEEIVVEWMRFLRAELLFADTDPLFPKTRTGLNEEGVFAPIGLTREYWSDAAGIRRIFRERFEAAGLPYANPHSFRKTLMQLAFRKQLDPEALKAWSQNLGHEDLATSLNSYGKVTDWRTSEIMERLANVSQAKEQKALPPEVIAWLKTLKR</sequence>
<dbReference type="InterPro" id="IPR050090">
    <property type="entry name" value="Tyrosine_recombinase_XerCD"/>
</dbReference>
<gene>
    <name evidence="6" type="ORF">DCG65_08430</name>
</gene>
<dbReference type="EMBL" id="DMBR01000255">
    <property type="protein sequence ID" value="HAE94573.1"/>
    <property type="molecule type" value="Genomic_DNA"/>
</dbReference>
<dbReference type="Proteomes" id="UP000259173">
    <property type="component" value="Unassembled WGS sequence"/>
</dbReference>